<dbReference type="EMBL" id="AP022598">
    <property type="protein sequence ID" value="BBY77060.1"/>
    <property type="molecule type" value="Genomic_DNA"/>
</dbReference>
<dbReference type="InterPro" id="IPR018060">
    <property type="entry name" value="HTH_AraC"/>
</dbReference>
<dbReference type="SUPFAM" id="SSF46689">
    <property type="entry name" value="Homeodomain-like"/>
    <property type="match status" value="1"/>
</dbReference>
<keyword evidence="3" id="KW-0804">Transcription</keyword>
<dbReference type="InterPro" id="IPR018062">
    <property type="entry name" value="HTH_AraC-typ_CS"/>
</dbReference>
<dbReference type="PANTHER" id="PTHR46796:SF12">
    <property type="entry name" value="HTH-TYPE DNA-BINDING TRANSCRIPTIONAL ACTIVATOR EUTR"/>
    <property type="match status" value="1"/>
</dbReference>
<dbReference type="AlphaFoldDB" id="A0A7I7U6Z0"/>
<dbReference type="Pfam" id="PF12833">
    <property type="entry name" value="HTH_18"/>
    <property type="match status" value="1"/>
</dbReference>
<protein>
    <recommendedName>
        <fullName evidence="4">HTH araC/xylS-type domain-containing protein</fullName>
    </recommendedName>
</protein>
<sequence>MTADHPRRPARFEFTADDPDSVYRHVRRSAPGFHLDRIEHPGVATLSVDEIRDDTLLWVQEGEVRFGEQAETPTAAGGDVRLLTPGARPVSLRTVDARMTVVHLRTALPPPPSPPAWLLPLTAASADVVRRTVSYVSEMVDLDASADHPSAADSLTDALTGLLRATALTGFPAMPGDGADRAGSFPKSLLAALAYIDANLGRRVTLTELAGAAFTTPRTVQYLFRRYLDVTPTAYVRQLRLAAARQELLTAHRSEATVTATAARWGFGHTGRFAVLYRQTYGESPHQTLGR</sequence>
<evidence type="ECO:0000256" key="2">
    <source>
        <dbReference type="ARBA" id="ARBA00023125"/>
    </source>
</evidence>
<dbReference type="PROSITE" id="PS01124">
    <property type="entry name" value="HTH_ARAC_FAMILY_2"/>
    <property type="match status" value="1"/>
</dbReference>
<dbReference type="InterPro" id="IPR009057">
    <property type="entry name" value="Homeodomain-like_sf"/>
</dbReference>
<dbReference type="Gene3D" id="1.10.10.60">
    <property type="entry name" value="Homeodomain-like"/>
    <property type="match status" value="1"/>
</dbReference>
<dbReference type="Proteomes" id="UP000466554">
    <property type="component" value="Chromosome"/>
</dbReference>
<dbReference type="PROSITE" id="PS00041">
    <property type="entry name" value="HTH_ARAC_FAMILY_1"/>
    <property type="match status" value="1"/>
</dbReference>
<evidence type="ECO:0000259" key="4">
    <source>
        <dbReference type="PROSITE" id="PS01124"/>
    </source>
</evidence>
<keyword evidence="2" id="KW-0238">DNA-binding</keyword>
<evidence type="ECO:0000313" key="5">
    <source>
        <dbReference type="EMBL" id="BBY77060.1"/>
    </source>
</evidence>
<dbReference type="PANTHER" id="PTHR46796">
    <property type="entry name" value="HTH-TYPE TRANSCRIPTIONAL ACTIVATOR RHAS-RELATED"/>
    <property type="match status" value="1"/>
</dbReference>
<keyword evidence="1" id="KW-0805">Transcription regulation</keyword>
<accession>A0A7I7U6Z0</accession>
<dbReference type="GO" id="GO:0003700">
    <property type="term" value="F:DNA-binding transcription factor activity"/>
    <property type="evidence" value="ECO:0007669"/>
    <property type="project" value="InterPro"/>
</dbReference>
<gene>
    <name evidence="5" type="ORF">MPRF_39590</name>
</gene>
<evidence type="ECO:0000256" key="1">
    <source>
        <dbReference type="ARBA" id="ARBA00023015"/>
    </source>
</evidence>
<dbReference type="InterPro" id="IPR050204">
    <property type="entry name" value="AraC_XylS_family_regulators"/>
</dbReference>
<feature type="domain" description="HTH araC/xylS-type" evidence="4">
    <location>
        <begin position="190"/>
        <end position="291"/>
    </location>
</feature>
<evidence type="ECO:0000313" key="6">
    <source>
        <dbReference type="Proteomes" id="UP000466554"/>
    </source>
</evidence>
<evidence type="ECO:0000256" key="3">
    <source>
        <dbReference type="ARBA" id="ARBA00023163"/>
    </source>
</evidence>
<reference evidence="5 6" key="1">
    <citation type="journal article" date="2019" name="Emerg. Microbes Infect.">
        <title>Comprehensive subspecies identification of 175 nontuberculous mycobacteria species based on 7547 genomic profiles.</title>
        <authorList>
            <person name="Matsumoto Y."/>
            <person name="Kinjo T."/>
            <person name="Motooka D."/>
            <person name="Nabeya D."/>
            <person name="Jung N."/>
            <person name="Uechi K."/>
            <person name="Horii T."/>
            <person name="Iida T."/>
            <person name="Fujita J."/>
            <person name="Nakamura S."/>
        </authorList>
    </citation>
    <scope>NUCLEOTIDE SEQUENCE [LARGE SCALE GENOMIC DNA]</scope>
    <source>
        <strain evidence="5 6">JCM 6367</strain>
    </source>
</reference>
<dbReference type="RefSeq" id="WP_163767222.1">
    <property type="nucleotide sequence ID" value="NZ_AP022598.1"/>
</dbReference>
<dbReference type="SMART" id="SM00342">
    <property type="entry name" value="HTH_ARAC"/>
    <property type="match status" value="1"/>
</dbReference>
<proteinExistence type="predicted"/>
<dbReference type="GO" id="GO:0043565">
    <property type="term" value="F:sequence-specific DNA binding"/>
    <property type="evidence" value="ECO:0007669"/>
    <property type="project" value="InterPro"/>
</dbReference>
<organism evidence="5 6">
    <name type="scientific">Mycolicibacterium parafortuitum</name>
    <name type="common">Mycobacterium parafortuitum</name>
    <dbReference type="NCBI Taxonomy" id="39692"/>
    <lineage>
        <taxon>Bacteria</taxon>
        <taxon>Bacillati</taxon>
        <taxon>Actinomycetota</taxon>
        <taxon>Actinomycetes</taxon>
        <taxon>Mycobacteriales</taxon>
        <taxon>Mycobacteriaceae</taxon>
        <taxon>Mycolicibacterium</taxon>
    </lineage>
</organism>
<name>A0A7I7U6Z0_MYCPF</name>